<feature type="non-terminal residue" evidence="2">
    <location>
        <position position="90"/>
    </location>
</feature>
<dbReference type="PANTHER" id="PTHR43312">
    <property type="entry name" value="D-THREO-ALDOSE 1-DEHYDROGENASE"/>
    <property type="match status" value="1"/>
</dbReference>
<protein>
    <recommendedName>
        <fullName evidence="1">NADP-dependent oxidoreductase domain-containing protein</fullName>
    </recommendedName>
</protein>
<name>X0WEM4_9ZZZZ</name>
<dbReference type="InterPro" id="IPR053135">
    <property type="entry name" value="AKR2_Oxidoreductase"/>
</dbReference>
<dbReference type="Gene3D" id="3.20.20.100">
    <property type="entry name" value="NADP-dependent oxidoreductase domain"/>
    <property type="match status" value="1"/>
</dbReference>
<dbReference type="SUPFAM" id="SSF51430">
    <property type="entry name" value="NAD(P)-linked oxidoreductase"/>
    <property type="match status" value="1"/>
</dbReference>
<proteinExistence type="predicted"/>
<dbReference type="InterPro" id="IPR036812">
    <property type="entry name" value="NAD(P)_OxRdtase_dom_sf"/>
</dbReference>
<accession>X0WEM4</accession>
<dbReference type="EMBL" id="BARS01049026">
    <property type="protein sequence ID" value="GAG29105.1"/>
    <property type="molecule type" value="Genomic_DNA"/>
</dbReference>
<organism evidence="2">
    <name type="scientific">marine sediment metagenome</name>
    <dbReference type="NCBI Taxonomy" id="412755"/>
    <lineage>
        <taxon>unclassified sequences</taxon>
        <taxon>metagenomes</taxon>
        <taxon>ecological metagenomes</taxon>
    </lineage>
</organism>
<reference evidence="2" key="1">
    <citation type="journal article" date="2014" name="Front. Microbiol.">
        <title>High frequency of phylogenetically diverse reductive dehalogenase-homologous genes in deep subseafloor sedimentary metagenomes.</title>
        <authorList>
            <person name="Kawai M."/>
            <person name="Futagami T."/>
            <person name="Toyoda A."/>
            <person name="Takaki Y."/>
            <person name="Nishi S."/>
            <person name="Hori S."/>
            <person name="Arai W."/>
            <person name="Tsubouchi T."/>
            <person name="Morono Y."/>
            <person name="Uchiyama I."/>
            <person name="Ito T."/>
            <person name="Fujiyama A."/>
            <person name="Inagaki F."/>
            <person name="Takami H."/>
        </authorList>
    </citation>
    <scope>NUCLEOTIDE SEQUENCE</scope>
    <source>
        <strain evidence="2">Expedition CK06-06</strain>
    </source>
</reference>
<feature type="domain" description="NADP-dependent oxidoreductase" evidence="1">
    <location>
        <begin position="16"/>
        <end position="76"/>
    </location>
</feature>
<sequence length="90" mass="9934">MIYRQFGHSGVKVSAISFGAMRWPSEEACFDIVNRGLDLGINYVDTSTGYCAGHSQVWTARAVKDRRDEIVFSDKSAFAKAPTADEVRAT</sequence>
<dbReference type="Pfam" id="PF00248">
    <property type="entry name" value="Aldo_ket_red"/>
    <property type="match status" value="1"/>
</dbReference>
<evidence type="ECO:0000259" key="1">
    <source>
        <dbReference type="Pfam" id="PF00248"/>
    </source>
</evidence>
<dbReference type="AlphaFoldDB" id="X0WEM4"/>
<gene>
    <name evidence="2" type="ORF">S01H1_73375</name>
</gene>
<evidence type="ECO:0000313" key="2">
    <source>
        <dbReference type="EMBL" id="GAG29105.1"/>
    </source>
</evidence>
<dbReference type="PANTHER" id="PTHR43312:SF1">
    <property type="entry name" value="NADP-DEPENDENT OXIDOREDUCTASE DOMAIN-CONTAINING PROTEIN"/>
    <property type="match status" value="1"/>
</dbReference>
<comment type="caution">
    <text evidence="2">The sequence shown here is derived from an EMBL/GenBank/DDBJ whole genome shotgun (WGS) entry which is preliminary data.</text>
</comment>
<dbReference type="InterPro" id="IPR023210">
    <property type="entry name" value="NADP_OxRdtase_dom"/>
</dbReference>